<feature type="compositionally biased region" description="Basic and acidic residues" evidence="2">
    <location>
        <begin position="205"/>
        <end position="221"/>
    </location>
</feature>
<feature type="coiled-coil region" evidence="1">
    <location>
        <begin position="93"/>
        <end position="135"/>
    </location>
</feature>
<keyword evidence="1" id="KW-0175">Coiled coil</keyword>
<evidence type="ECO:0000256" key="1">
    <source>
        <dbReference type="SAM" id="Coils"/>
    </source>
</evidence>
<proteinExistence type="predicted"/>
<feature type="region of interest" description="Disordered" evidence="2">
    <location>
        <begin position="205"/>
        <end position="242"/>
    </location>
</feature>
<name>A0A0F9TTW5_9ZZZZ</name>
<evidence type="ECO:0000256" key="2">
    <source>
        <dbReference type="SAM" id="MobiDB-lite"/>
    </source>
</evidence>
<reference evidence="3" key="1">
    <citation type="journal article" date="2015" name="Nature">
        <title>Complex archaea that bridge the gap between prokaryotes and eukaryotes.</title>
        <authorList>
            <person name="Spang A."/>
            <person name="Saw J.H."/>
            <person name="Jorgensen S.L."/>
            <person name="Zaremba-Niedzwiedzka K."/>
            <person name="Martijn J."/>
            <person name="Lind A.E."/>
            <person name="van Eijk R."/>
            <person name="Schleper C."/>
            <person name="Guy L."/>
            <person name="Ettema T.J."/>
        </authorList>
    </citation>
    <scope>NUCLEOTIDE SEQUENCE</scope>
</reference>
<accession>A0A0F9TTW5</accession>
<protein>
    <submittedName>
        <fullName evidence="3">Uncharacterized protein</fullName>
    </submittedName>
</protein>
<evidence type="ECO:0000313" key="3">
    <source>
        <dbReference type="EMBL" id="KKN84490.1"/>
    </source>
</evidence>
<comment type="caution">
    <text evidence="3">The sequence shown here is derived from an EMBL/GenBank/DDBJ whole genome shotgun (WGS) entry which is preliminary data.</text>
</comment>
<organism evidence="3">
    <name type="scientific">marine sediment metagenome</name>
    <dbReference type="NCBI Taxonomy" id="412755"/>
    <lineage>
        <taxon>unclassified sequences</taxon>
        <taxon>metagenomes</taxon>
        <taxon>ecological metagenomes</taxon>
    </lineage>
</organism>
<dbReference type="EMBL" id="LAZR01000171">
    <property type="protein sequence ID" value="KKN84490.1"/>
    <property type="molecule type" value="Genomic_DNA"/>
</dbReference>
<dbReference type="AlphaFoldDB" id="A0A0F9TTW5"/>
<gene>
    <name evidence="3" type="ORF">LCGC14_0289520</name>
</gene>
<sequence length="242" mass="27642">MKGQDLHGGCAHGTANAWTQEPTRRYFKRCDTCDTFRPWASYYEVYYADVDREETCWWWECTKCLIKTVSDYAEVWELEDPPAEMGATEIMEAEAARSAADTLKQLATALENSGEKEIAARVRVAEAEAEEKERRKWADFDVELAERNYDLPPNTTCPGCGVEIDLQEEGWRRDDGPCMDGNYWCINPFNDGQCCGCVPNDENERAERAEAAHRDLIRATDEDGWEPIGTHEHPQLESEPDD</sequence>